<dbReference type="InterPro" id="IPR004398">
    <property type="entry name" value="RNA_MeTrfase_RsmD"/>
</dbReference>
<dbReference type="Proteomes" id="UP001596310">
    <property type="component" value="Unassembled WGS sequence"/>
</dbReference>
<keyword evidence="1 3" id="KW-0489">Methyltransferase</keyword>
<dbReference type="Pfam" id="PF03602">
    <property type="entry name" value="Cons_hypoth95"/>
    <property type="match status" value="1"/>
</dbReference>
<sequence>MRIIAGRFGGRRLLAVPGKQTRPTTDKVKEALFSMIGPYFDGGIALDLFAGTGGLGIEAVSRGCDQAILVDKQRQAQATISHNLAVTKEPERFHLMKMSAQLALDQLAASQTVVDLVFLDPPYRFKIMAELMTTMATAGLLAPAAIIVAETDHSTELITPPIGFSQIKHHDYGLTQITVYQYTKE</sequence>
<name>A0ABW1UTF4_9LACO</name>
<keyword evidence="4" id="KW-1185">Reference proteome</keyword>
<gene>
    <name evidence="3" type="primary">rsmD</name>
    <name evidence="3" type="ORF">ACFQHW_12330</name>
</gene>
<organism evidence="3 4">
    <name type="scientific">Lapidilactobacillus achengensis</name>
    <dbReference type="NCBI Taxonomy" id="2486000"/>
    <lineage>
        <taxon>Bacteria</taxon>
        <taxon>Bacillati</taxon>
        <taxon>Bacillota</taxon>
        <taxon>Bacilli</taxon>
        <taxon>Lactobacillales</taxon>
        <taxon>Lactobacillaceae</taxon>
        <taxon>Lapidilactobacillus</taxon>
    </lineage>
</organism>
<dbReference type="PIRSF" id="PIRSF004553">
    <property type="entry name" value="CHP00095"/>
    <property type="match status" value="1"/>
</dbReference>
<dbReference type="InterPro" id="IPR029063">
    <property type="entry name" value="SAM-dependent_MTases_sf"/>
</dbReference>
<dbReference type="PANTHER" id="PTHR43542:SF1">
    <property type="entry name" value="METHYLTRANSFERASE"/>
    <property type="match status" value="1"/>
</dbReference>
<proteinExistence type="predicted"/>
<dbReference type="RefSeq" id="WP_125601707.1">
    <property type="nucleotide sequence ID" value="NZ_JBHSSM010000037.1"/>
</dbReference>
<reference evidence="4" key="1">
    <citation type="journal article" date="2019" name="Int. J. Syst. Evol. Microbiol.">
        <title>The Global Catalogue of Microorganisms (GCM) 10K type strain sequencing project: providing services to taxonomists for standard genome sequencing and annotation.</title>
        <authorList>
            <consortium name="The Broad Institute Genomics Platform"/>
            <consortium name="The Broad Institute Genome Sequencing Center for Infectious Disease"/>
            <person name="Wu L."/>
            <person name="Ma J."/>
        </authorList>
    </citation>
    <scope>NUCLEOTIDE SEQUENCE [LARGE SCALE GENOMIC DNA]</scope>
    <source>
        <strain evidence="4">CCM 8897</strain>
    </source>
</reference>
<dbReference type="PANTHER" id="PTHR43542">
    <property type="entry name" value="METHYLTRANSFERASE"/>
    <property type="match status" value="1"/>
</dbReference>
<keyword evidence="2 3" id="KW-0808">Transferase</keyword>
<protein>
    <submittedName>
        <fullName evidence="3">16S rRNA (Guanine(966)-N(2))-methyltransferase RsmD</fullName>
        <ecNumber evidence="3">2.1.1.171</ecNumber>
    </submittedName>
</protein>
<dbReference type="EMBL" id="JBHSSM010000037">
    <property type="protein sequence ID" value="MFC6316350.1"/>
    <property type="molecule type" value="Genomic_DNA"/>
</dbReference>
<evidence type="ECO:0000313" key="3">
    <source>
        <dbReference type="EMBL" id="MFC6316350.1"/>
    </source>
</evidence>
<dbReference type="Gene3D" id="3.40.50.150">
    <property type="entry name" value="Vaccinia Virus protein VP39"/>
    <property type="match status" value="1"/>
</dbReference>
<evidence type="ECO:0000313" key="4">
    <source>
        <dbReference type="Proteomes" id="UP001596310"/>
    </source>
</evidence>
<evidence type="ECO:0000256" key="2">
    <source>
        <dbReference type="ARBA" id="ARBA00022679"/>
    </source>
</evidence>
<dbReference type="EC" id="2.1.1.171" evidence="3"/>
<dbReference type="NCBIfam" id="TIGR00095">
    <property type="entry name" value="16S rRNA (guanine(966)-N(2))-methyltransferase RsmD"/>
    <property type="match status" value="1"/>
</dbReference>
<dbReference type="GO" id="GO:0052913">
    <property type="term" value="F:16S rRNA (guanine(966)-N(2))-methyltransferase activity"/>
    <property type="evidence" value="ECO:0007669"/>
    <property type="project" value="UniProtKB-EC"/>
</dbReference>
<evidence type="ECO:0000256" key="1">
    <source>
        <dbReference type="ARBA" id="ARBA00022603"/>
    </source>
</evidence>
<comment type="caution">
    <text evidence="3">The sequence shown here is derived from an EMBL/GenBank/DDBJ whole genome shotgun (WGS) entry which is preliminary data.</text>
</comment>
<dbReference type="SUPFAM" id="SSF53335">
    <property type="entry name" value="S-adenosyl-L-methionine-dependent methyltransferases"/>
    <property type="match status" value="1"/>
</dbReference>
<accession>A0ABW1UTF4</accession>
<dbReference type="CDD" id="cd02440">
    <property type="entry name" value="AdoMet_MTases"/>
    <property type="match status" value="1"/>
</dbReference>